<feature type="transmembrane region" description="Helical" evidence="5">
    <location>
        <begin position="49"/>
        <end position="69"/>
    </location>
</feature>
<sequence length="400" mass="40275">MADTSAPPAPALLRTRNAVGLTFGLNGLLFASLVSRLPDIRARLDLDNGALGLLLLAISIGSILALPATGRLIGRYGAARVVRAGVVACAVGLSGAGVAAGVLGSVPATAGAFFVYGIGIGVWDVAMNVEGAEVERRLARTVMPRFHAGWSLGSIAGAGIGIPLTAVSLPMPVHLAAGCVVALLVVWWAAATFLPPEPAVEHSERPRSAWTEPRLLAIGLMVLAFAVAEGAANDWLTLALIDGYAVEHWVGVAGFALFVTAMTGGRLLGPVVLDRFGRAPTLWASCAAACAGILLTVLGGHVVLVALGILVWGLGSSLGFPVGMSAAADDPGRAAARVSVVSTIGYGAFLAGPPLLGLLGDHVGTLDALLVVAALMVPAAAAVLAARPRVPGAPSVREPA</sequence>
<keyword evidence="4 5" id="KW-0472">Membrane</keyword>
<dbReference type="PROSITE" id="PS50850">
    <property type="entry name" value="MFS"/>
    <property type="match status" value="1"/>
</dbReference>
<feature type="transmembrane region" description="Helical" evidence="5">
    <location>
        <begin position="215"/>
        <end position="236"/>
    </location>
</feature>
<comment type="subcellular location">
    <subcellularLocation>
        <location evidence="1">Cell membrane</location>
        <topology evidence="1">Multi-pass membrane protein</topology>
    </subcellularLocation>
</comment>
<gene>
    <name evidence="7" type="ORF">H7344_10455</name>
</gene>
<keyword evidence="2 5" id="KW-0812">Transmembrane</keyword>
<accession>A0ABR6U9C4</accession>
<feature type="transmembrane region" description="Helical" evidence="5">
    <location>
        <begin position="175"/>
        <end position="194"/>
    </location>
</feature>
<dbReference type="InterPro" id="IPR036259">
    <property type="entry name" value="MFS_trans_sf"/>
</dbReference>
<feature type="transmembrane region" description="Helical" evidence="5">
    <location>
        <begin position="18"/>
        <end position="37"/>
    </location>
</feature>
<evidence type="ECO:0000259" key="6">
    <source>
        <dbReference type="PROSITE" id="PS50850"/>
    </source>
</evidence>
<protein>
    <submittedName>
        <fullName evidence="7">MFS transporter</fullName>
    </submittedName>
</protein>
<dbReference type="InterPro" id="IPR020846">
    <property type="entry name" value="MFS_dom"/>
</dbReference>
<evidence type="ECO:0000256" key="2">
    <source>
        <dbReference type="ARBA" id="ARBA00022692"/>
    </source>
</evidence>
<feature type="transmembrane region" description="Helical" evidence="5">
    <location>
        <begin position="334"/>
        <end position="356"/>
    </location>
</feature>
<evidence type="ECO:0000256" key="5">
    <source>
        <dbReference type="SAM" id="Phobius"/>
    </source>
</evidence>
<dbReference type="Gene3D" id="1.20.1250.20">
    <property type="entry name" value="MFS general substrate transporter like domains"/>
    <property type="match status" value="1"/>
</dbReference>
<organism evidence="7 8">
    <name type="scientific">Nocardioides deserti</name>
    <dbReference type="NCBI Taxonomy" id="1588644"/>
    <lineage>
        <taxon>Bacteria</taxon>
        <taxon>Bacillati</taxon>
        <taxon>Actinomycetota</taxon>
        <taxon>Actinomycetes</taxon>
        <taxon>Propionibacteriales</taxon>
        <taxon>Nocardioidaceae</taxon>
        <taxon>Nocardioides</taxon>
    </lineage>
</organism>
<keyword evidence="3 5" id="KW-1133">Transmembrane helix</keyword>
<evidence type="ECO:0000313" key="8">
    <source>
        <dbReference type="Proteomes" id="UP000604001"/>
    </source>
</evidence>
<feature type="transmembrane region" description="Helical" evidence="5">
    <location>
        <begin position="368"/>
        <end position="386"/>
    </location>
</feature>
<feature type="transmembrane region" description="Helical" evidence="5">
    <location>
        <begin position="81"/>
        <end position="102"/>
    </location>
</feature>
<dbReference type="PANTHER" id="PTHR23514">
    <property type="entry name" value="BYPASS OF STOP CODON PROTEIN 6"/>
    <property type="match status" value="1"/>
</dbReference>
<feature type="transmembrane region" description="Helical" evidence="5">
    <location>
        <begin position="281"/>
        <end position="314"/>
    </location>
</feature>
<dbReference type="SUPFAM" id="SSF103473">
    <property type="entry name" value="MFS general substrate transporter"/>
    <property type="match status" value="1"/>
</dbReference>
<dbReference type="EMBL" id="JACMYC010000005">
    <property type="protein sequence ID" value="MBC2960713.1"/>
    <property type="molecule type" value="Genomic_DNA"/>
</dbReference>
<dbReference type="PANTHER" id="PTHR23514:SF13">
    <property type="entry name" value="INNER MEMBRANE PROTEIN YBJJ"/>
    <property type="match status" value="1"/>
</dbReference>
<name>A0ABR6U9C4_9ACTN</name>
<dbReference type="CDD" id="cd17393">
    <property type="entry name" value="MFS_MosC_like"/>
    <property type="match status" value="1"/>
</dbReference>
<feature type="domain" description="Major facilitator superfamily (MFS) profile" evidence="6">
    <location>
        <begin position="12"/>
        <end position="391"/>
    </location>
</feature>
<dbReference type="InterPro" id="IPR011701">
    <property type="entry name" value="MFS"/>
</dbReference>
<comment type="caution">
    <text evidence="7">The sequence shown here is derived from an EMBL/GenBank/DDBJ whole genome shotgun (WGS) entry which is preliminary data.</text>
</comment>
<dbReference type="Proteomes" id="UP000604001">
    <property type="component" value="Unassembled WGS sequence"/>
</dbReference>
<evidence type="ECO:0000256" key="1">
    <source>
        <dbReference type="ARBA" id="ARBA00004651"/>
    </source>
</evidence>
<evidence type="ECO:0000256" key="4">
    <source>
        <dbReference type="ARBA" id="ARBA00023136"/>
    </source>
</evidence>
<evidence type="ECO:0000313" key="7">
    <source>
        <dbReference type="EMBL" id="MBC2960713.1"/>
    </source>
</evidence>
<dbReference type="InterPro" id="IPR051788">
    <property type="entry name" value="MFS_Transporter"/>
</dbReference>
<evidence type="ECO:0000256" key="3">
    <source>
        <dbReference type="ARBA" id="ARBA00022989"/>
    </source>
</evidence>
<keyword evidence="8" id="KW-1185">Reference proteome</keyword>
<feature type="transmembrane region" description="Helical" evidence="5">
    <location>
        <begin position="108"/>
        <end position="127"/>
    </location>
</feature>
<feature type="transmembrane region" description="Helical" evidence="5">
    <location>
        <begin position="148"/>
        <end position="169"/>
    </location>
</feature>
<feature type="transmembrane region" description="Helical" evidence="5">
    <location>
        <begin position="248"/>
        <end position="269"/>
    </location>
</feature>
<reference evidence="7 8" key="1">
    <citation type="submission" date="2020-08" db="EMBL/GenBank/DDBJ databases">
        <title>novel species in genus Nocardioides.</title>
        <authorList>
            <person name="Zhang G."/>
        </authorList>
    </citation>
    <scope>NUCLEOTIDE SEQUENCE [LARGE SCALE GENOMIC DNA]</scope>
    <source>
        <strain evidence="7 8">SC8A-24</strain>
    </source>
</reference>
<proteinExistence type="predicted"/>
<dbReference type="Pfam" id="PF07690">
    <property type="entry name" value="MFS_1"/>
    <property type="match status" value="1"/>
</dbReference>
<dbReference type="RefSeq" id="WP_186345982.1">
    <property type="nucleotide sequence ID" value="NZ_BMMR01000005.1"/>
</dbReference>